<feature type="binding site" evidence="10">
    <location>
        <position position="322"/>
    </location>
    <ligand>
        <name>[4Fe-4S] cluster</name>
        <dbReference type="ChEBI" id="CHEBI:49883"/>
    </ligand>
</feature>
<comment type="similarity">
    <text evidence="2 10">Belongs to the anamorsin family.</text>
</comment>
<evidence type="ECO:0000256" key="2">
    <source>
        <dbReference type="ARBA" id="ARBA00008169"/>
    </source>
</evidence>
<evidence type="ECO:0000256" key="3">
    <source>
        <dbReference type="ARBA" id="ARBA00022485"/>
    </source>
</evidence>
<feature type="binding site" evidence="10">
    <location>
        <position position="272"/>
    </location>
    <ligand>
        <name>[2Fe-2S] cluster</name>
        <dbReference type="ChEBI" id="CHEBI:190135"/>
    </ligand>
</feature>
<evidence type="ECO:0000256" key="8">
    <source>
        <dbReference type="ARBA" id="ARBA00023014"/>
    </source>
</evidence>
<evidence type="ECO:0000256" key="7">
    <source>
        <dbReference type="ARBA" id="ARBA00023004"/>
    </source>
</evidence>
<keyword evidence="14" id="KW-1185">Reference proteome</keyword>
<dbReference type="Gene3D" id="3.40.50.11000">
    <property type="entry name" value="Fe-S cluster assembly protein Dre2, N-terminal domain"/>
    <property type="match status" value="1"/>
</dbReference>
<keyword evidence="6 10" id="KW-0479">Metal-binding</keyword>
<evidence type="ECO:0000256" key="1">
    <source>
        <dbReference type="ARBA" id="ARBA00001966"/>
    </source>
</evidence>
<dbReference type="HAMAP" id="MF_03115">
    <property type="entry name" value="Anamorsin"/>
    <property type="match status" value="1"/>
</dbReference>
<comment type="cofactor">
    <cofactor evidence="1 10">
        <name>[4Fe-4S] cluster</name>
        <dbReference type="ChEBI" id="CHEBI:49883"/>
    </cofactor>
</comment>
<accession>A0AAN6NC33</accession>
<feature type="region of interest" description="Fe-S binding site A" evidence="10">
    <location>
        <begin position="258"/>
        <end position="274"/>
    </location>
</feature>
<keyword evidence="5 10" id="KW-0001">2Fe-2S</keyword>
<feature type="binding site" evidence="10">
    <location>
        <position position="333"/>
    </location>
    <ligand>
        <name>[4Fe-4S] cluster</name>
        <dbReference type="ChEBI" id="CHEBI:49883"/>
    </ligand>
</feature>
<dbReference type="InterPro" id="IPR046408">
    <property type="entry name" value="CIAPIN1"/>
</dbReference>
<feature type="binding site" evidence="10">
    <location>
        <position position="319"/>
    </location>
    <ligand>
        <name>[4Fe-4S] cluster</name>
        <dbReference type="ChEBI" id="CHEBI:49883"/>
    </ligand>
</feature>
<evidence type="ECO:0000259" key="11">
    <source>
        <dbReference type="Pfam" id="PF05093"/>
    </source>
</evidence>
<comment type="domain">
    <text evidence="10">The C-terminal domain binds 2 Fe-S clusters but is otherwise mostly in an intrinsically disordered conformation.</text>
</comment>
<feature type="binding site" evidence="10">
    <location>
        <position position="269"/>
    </location>
    <ligand>
        <name>[2Fe-2S] cluster</name>
        <dbReference type="ChEBI" id="CHEBI:190135"/>
    </ligand>
</feature>
<evidence type="ECO:0000256" key="9">
    <source>
        <dbReference type="ARBA" id="ARBA00023128"/>
    </source>
</evidence>
<dbReference type="InterPro" id="IPR007785">
    <property type="entry name" value="Anamorsin"/>
</dbReference>
<evidence type="ECO:0000259" key="12">
    <source>
        <dbReference type="Pfam" id="PF16803"/>
    </source>
</evidence>
<dbReference type="GO" id="GO:0051539">
    <property type="term" value="F:4 iron, 4 sulfur cluster binding"/>
    <property type="evidence" value="ECO:0007669"/>
    <property type="project" value="UniProtKB-KW"/>
</dbReference>
<comment type="domain">
    <text evidence="10">The twin Cx2C motifs are involved in the recognition by the mitochondrial MIA40-ERV1 disulfide relay system. The formation of 2 disulfide bonds in the Cx2C motifs through dithiol/disulfide exchange reactions effectively traps the protein in the mitochondrial intermembrane space.</text>
</comment>
<dbReference type="GO" id="GO:0046872">
    <property type="term" value="F:metal ion binding"/>
    <property type="evidence" value="ECO:0007669"/>
    <property type="project" value="UniProtKB-KW"/>
</dbReference>
<dbReference type="GO" id="GO:0009055">
    <property type="term" value="F:electron transfer activity"/>
    <property type="evidence" value="ECO:0007669"/>
    <property type="project" value="UniProtKB-UniRule"/>
</dbReference>
<evidence type="ECO:0000256" key="10">
    <source>
        <dbReference type="HAMAP-Rule" id="MF_03115"/>
    </source>
</evidence>
<dbReference type="InterPro" id="IPR031838">
    <property type="entry name" value="Dre2_N"/>
</dbReference>
<feature type="region of interest" description="Fe-S binding site B" evidence="10">
    <location>
        <begin position="319"/>
        <end position="333"/>
    </location>
</feature>
<feature type="short sequence motif" description="Cx2C motif 2" evidence="10">
    <location>
        <begin position="330"/>
        <end position="333"/>
    </location>
</feature>
<dbReference type="Pfam" id="PF16803">
    <property type="entry name" value="DRE2_N"/>
    <property type="match status" value="1"/>
</dbReference>
<keyword evidence="8 10" id="KW-0411">Iron-sulfur</keyword>
<keyword evidence="3 10" id="KW-0004">4Fe-4S</keyword>
<evidence type="ECO:0000256" key="4">
    <source>
        <dbReference type="ARBA" id="ARBA00022490"/>
    </source>
</evidence>
<evidence type="ECO:0000256" key="5">
    <source>
        <dbReference type="ARBA" id="ARBA00022714"/>
    </source>
</evidence>
<protein>
    <submittedName>
        <fullName evidence="13">Cytokine-induced anti-apoptosis inhibitor 1, Fe-S biogenesis-domain-containing protein</fullName>
    </submittedName>
</protein>
<dbReference type="Pfam" id="PF05093">
    <property type="entry name" value="CIAPIN1"/>
    <property type="match status" value="1"/>
</dbReference>
<dbReference type="GO" id="GO:0005758">
    <property type="term" value="C:mitochondrial intermembrane space"/>
    <property type="evidence" value="ECO:0007669"/>
    <property type="project" value="UniProtKB-SubCell"/>
</dbReference>
<gene>
    <name evidence="13" type="ORF">QBC46DRAFT_339737</name>
</gene>
<proteinExistence type="inferred from homology"/>
<keyword evidence="7 10" id="KW-0408">Iron</keyword>
<feature type="domain" description="Fe-S cluster assembly protein Dre2 N-terminal" evidence="12">
    <location>
        <begin position="27"/>
        <end position="156"/>
    </location>
</feature>
<comment type="domain">
    <text evidence="10">The N-terminal domain has structural similarity with S-adenosyl-L-methionine-dependent methyltransferases, but does not bind S-adenosyl-L-methionine. It is required for correct assembly of the 2 Fe-S clusters.</text>
</comment>
<comment type="subcellular location">
    <subcellularLocation>
        <location evidence="10">Cytoplasm</location>
    </subcellularLocation>
    <subcellularLocation>
        <location evidence="10">Mitochondrion intermembrane space</location>
    </subcellularLocation>
</comment>
<feature type="domain" description="Anamorsin C-terminal" evidence="11">
    <location>
        <begin position="255"/>
        <end position="349"/>
    </location>
</feature>
<feature type="binding site" evidence="10">
    <location>
        <position position="274"/>
    </location>
    <ligand>
        <name>[2Fe-2S] cluster</name>
        <dbReference type="ChEBI" id="CHEBI:190135"/>
    </ligand>
</feature>
<feature type="binding site" evidence="10">
    <location>
        <position position="330"/>
    </location>
    <ligand>
        <name>[4Fe-4S] cluster</name>
        <dbReference type="ChEBI" id="CHEBI:49883"/>
    </ligand>
</feature>
<sequence>MAPAFVDFSSDFNPANGPSSTVTSSGQRTLLLAPPSIASHEERISALFSTKFDRSTTDLQMLDRLAGGLVTLPTATYDLILVLTDPDGSRRAEASQLLSSRDVWGKLVPSLKAGGKLRTEDGSVVDSREAVLAGLVAGSDGFTKPEYAEEEAVPLRFGLKKKQPATTTNGTTNGHSSAGPAVQSVTVPLANGSKQTLGMVPPTGSNTVAVPAPAGVGFIDFSDDLDLDAEDDDEDLIDEDTLLTEEDLNRPIPIPPECQPAPGKKRKACADCTCGLAKRLEEQDKARREKADKDLNTLKLKSEDLTELDFTVQGKTGSCGSCALGDAFRCSDCPYIGLPPFKPGEEVTILNNVAQL</sequence>
<feature type="binding site" evidence="10">
    <location>
        <position position="258"/>
    </location>
    <ligand>
        <name>[2Fe-2S] cluster</name>
        <dbReference type="ChEBI" id="CHEBI:190135"/>
    </ligand>
</feature>
<dbReference type="PANTHER" id="PTHR13273">
    <property type="entry name" value="ANAMORSIN"/>
    <property type="match status" value="1"/>
</dbReference>
<comment type="caution">
    <text evidence="13">The sequence shown here is derived from an EMBL/GenBank/DDBJ whole genome shotgun (WGS) entry which is preliminary data.</text>
</comment>
<dbReference type="Proteomes" id="UP001303473">
    <property type="component" value="Unassembled WGS sequence"/>
</dbReference>
<comment type="caution">
    <text evidence="10">Lacks conserved residue(s) required for the propagation of feature annotation.</text>
</comment>
<keyword evidence="4 10" id="KW-0963">Cytoplasm</keyword>
<evidence type="ECO:0000313" key="13">
    <source>
        <dbReference type="EMBL" id="KAK3942284.1"/>
    </source>
</evidence>
<reference evidence="14" key="1">
    <citation type="journal article" date="2023" name="Mol. Phylogenet. Evol.">
        <title>Genome-scale phylogeny and comparative genomics of the fungal order Sordariales.</title>
        <authorList>
            <person name="Hensen N."/>
            <person name="Bonometti L."/>
            <person name="Westerberg I."/>
            <person name="Brannstrom I.O."/>
            <person name="Guillou S."/>
            <person name="Cros-Aarteil S."/>
            <person name="Calhoun S."/>
            <person name="Haridas S."/>
            <person name="Kuo A."/>
            <person name="Mondo S."/>
            <person name="Pangilinan J."/>
            <person name="Riley R."/>
            <person name="LaButti K."/>
            <person name="Andreopoulos B."/>
            <person name="Lipzen A."/>
            <person name="Chen C."/>
            <person name="Yan M."/>
            <person name="Daum C."/>
            <person name="Ng V."/>
            <person name="Clum A."/>
            <person name="Steindorff A."/>
            <person name="Ohm R.A."/>
            <person name="Martin F."/>
            <person name="Silar P."/>
            <person name="Natvig D.O."/>
            <person name="Lalanne C."/>
            <person name="Gautier V."/>
            <person name="Ament-Velasquez S.L."/>
            <person name="Kruys A."/>
            <person name="Hutchinson M.I."/>
            <person name="Powell A.J."/>
            <person name="Barry K."/>
            <person name="Miller A.N."/>
            <person name="Grigoriev I.V."/>
            <person name="Debuchy R."/>
            <person name="Gladieux P."/>
            <person name="Hiltunen Thoren M."/>
            <person name="Johannesson H."/>
        </authorList>
    </citation>
    <scope>NUCLEOTIDE SEQUENCE [LARGE SCALE GENOMIC DNA]</scope>
    <source>
        <strain evidence="14">CBS 340.73</strain>
    </source>
</reference>
<feature type="short sequence motif" description="Cx2C motif 1" evidence="10">
    <location>
        <begin position="319"/>
        <end position="322"/>
    </location>
</feature>
<dbReference type="GO" id="GO:0051537">
    <property type="term" value="F:2 iron, 2 sulfur cluster binding"/>
    <property type="evidence" value="ECO:0007669"/>
    <property type="project" value="UniProtKB-UniRule"/>
</dbReference>
<dbReference type="EMBL" id="MU853775">
    <property type="protein sequence ID" value="KAK3942284.1"/>
    <property type="molecule type" value="Genomic_DNA"/>
</dbReference>
<comment type="cofactor">
    <cofactor evidence="10">
        <name>[2Fe-2S] cluster</name>
        <dbReference type="ChEBI" id="CHEBI:190135"/>
    </cofactor>
</comment>
<dbReference type="AlphaFoldDB" id="A0AAN6NC33"/>
<evidence type="ECO:0000313" key="14">
    <source>
        <dbReference type="Proteomes" id="UP001303473"/>
    </source>
</evidence>
<name>A0AAN6NC33_9PEZI</name>
<evidence type="ECO:0000256" key="6">
    <source>
        <dbReference type="ARBA" id="ARBA00022723"/>
    </source>
</evidence>
<dbReference type="PANTHER" id="PTHR13273:SF14">
    <property type="entry name" value="ANAMORSIN"/>
    <property type="match status" value="1"/>
</dbReference>
<keyword evidence="9 10" id="KW-0496">Mitochondrion</keyword>
<dbReference type="GO" id="GO:0016226">
    <property type="term" value="P:iron-sulfur cluster assembly"/>
    <property type="evidence" value="ECO:0007669"/>
    <property type="project" value="UniProtKB-UniRule"/>
</dbReference>
<organism evidence="13 14">
    <name type="scientific">Diplogelasinospora grovesii</name>
    <dbReference type="NCBI Taxonomy" id="303347"/>
    <lineage>
        <taxon>Eukaryota</taxon>
        <taxon>Fungi</taxon>
        <taxon>Dikarya</taxon>
        <taxon>Ascomycota</taxon>
        <taxon>Pezizomycotina</taxon>
        <taxon>Sordariomycetes</taxon>
        <taxon>Sordariomycetidae</taxon>
        <taxon>Sordariales</taxon>
        <taxon>Diplogelasinosporaceae</taxon>
        <taxon>Diplogelasinospora</taxon>
    </lineage>
</organism>